<gene>
    <name evidence="14" type="ORF">Rai3103_05325</name>
</gene>
<feature type="domain" description="HAMP" evidence="13">
    <location>
        <begin position="95"/>
        <end position="148"/>
    </location>
</feature>
<dbReference type="PANTHER" id="PTHR45436">
    <property type="entry name" value="SENSOR HISTIDINE KINASE YKOH"/>
    <property type="match status" value="1"/>
</dbReference>
<dbReference type="GO" id="GO:0005886">
    <property type="term" value="C:plasma membrane"/>
    <property type="evidence" value="ECO:0007669"/>
    <property type="project" value="UniProtKB-SubCell"/>
</dbReference>
<dbReference type="InterPro" id="IPR050428">
    <property type="entry name" value="TCS_sensor_his_kinase"/>
</dbReference>
<dbReference type="Gene3D" id="6.10.340.10">
    <property type="match status" value="1"/>
</dbReference>
<evidence type="ECO:0000256" key="7">
    <source>
        <dbReference type="ARBA" id="ARBA00022777"/>
    </source>
</evidence>
<dbReference type="InterPro" id="IPR005467">
    <property type="entry name" value="His_kinase_dom"/>
</dbReference>
<dbReference type="SUPFAM" id="SSF55874">
    <property type="entry name" value="ATPase domain of HSP90 chaperone/DNA topoisomerase II/histidine kinase"/>
    <property type="match status" value="1"/>
</dbReference>
<keyword evidence="8 11" id="KW-1133">Transmembrane helix</keyword>
<dbReference type="Pfam" id="PF02518">
    <property type="entry name" value="HATPase_c"/>
    <property type="match status" value="1"/>
</dbReference>
<dbReference type="PRINTS" id="PR00344">
    <property type="entry name" value="BCTRLSENSOR"/>
</dbReference>
<evidence type="ECO:0000259" key="13">
    <source>
        <dbReference type="PROSITE" id="PS50885"/>
    </source>
</evidence>
<evidence type="ECO:0000256" key="9">
    <source>
        <dbReference type="ARBA" id="ARBA00023012"/>
    </source>
</evidence>
<feature type="transmembrane region" description="Helical" evidence="11">
    <location>
        <begin position="73"/>
        <end position="93"/>
    </location>
</feature>
<reference evidence="14 15" key="1">
    <citation type="submission" date="2019-10" db="EMBL/GenBank/DDBJ databases">
        <title>Genomic analysis of Raineyella sp. CBA3103.</title>
        <authorList>
            <person name="Roh S.W."/>
        </authorList>
    </citation>
    <scope>NUCLEOTIDE SEQUENCE [LARGE SCALE GENOMIC DNA]</scope>
    <source>
        <strain evidence="14 15">CBA3103</strain>
    </source>
</reference>
<dbReference type="SUPFAM" id="SSF158472">
    <property type="entry name" value="HAMP domain-like"/>
    <property type="match status" value="1"/>
</dbReference>
<dbReference type="PROSITE" id="PS50109">
    <property type="entry name" value="HIS_KIN"/>
    <property type="match status" value="1"/>
</dbReference>
<evidence type="ECO:0000313" key="14">
    <source>
        <dbReference type="EMBL" id="QGF23177.1"/>
    </source>
</evidence>
<dbReference type="SUPFAM" id="SSF47384">
    <property type="entry name" value="Homodimeric domain of signal transducing histidine kinase"/>
    <property type="match status" value="1"/>
</dbReference>
<dbReference type="GO" id="GO:0000155">
    <property type="term" value="F:phosphorelay sensor kinase activity"/>
    <property type="evidence" value="ECO:0007669"/>
    <property type="project" value="InterPro"/>
</dbReference>
<accession>A0A5Q2FBT0</accession>
<dbReference type="InterPro" id="IPR036097">
    <property type="entry name" value="HisK_dim/P_sf"/>
</dbReference>
<keyword evidence="5" id="KW-0808">Transferase</keyword>
<dbReference type="PROSITE" id="PS50885">
    <property type="entry name" value="HAMP"/>
    <property type="match status" value="1"/>
</dbReference>
<evidence type="ECO:0000256" key="3">
    <source>
        <dbReference type="ARBA" id="ARBA00012438"/>
    </source>
</evidence>
<evidence type="ECO:0000256" key="8">
    <source>
        <dbReference type="ARBA" id="ARBA00022989"/>
    </source>
</evidence>
<dbReference type="FunFam" id="3.30.565.10:FF:000006">
    <property type="entry name" value="Sensor histidine kinase WalK"/>
    <property type="match status" value="1"/>
</dbReference>
<dbReference type="InterPro" id="IPR004358">
    <property type="entry name" value="Sig_transdc_His_kin-like_C"/>
</dbReference>
<evidence type="ECO:0000256" key="4">
    <source>
        <dbReference type="ARBA" id="ARBA00022553"/>
    </source>
</evidence>
<keyword evidence="10 11" id="KW-0472">Membrane</keyword>
<dbReference type="CDD" id="cd00082">
    <property type="entry name" value="HisKA"/>
    <property type="match status" value="1"/>
</dbReference>
<dbReference type="PANTHER" id="PTHR45436:SF5">
    <property type="entry name" value="SENSOR HISTIDINE KINASE TRCS"/>
    <property type="match status" value="1"/>
</dbReference>
<keyword evidence="4" id="KW-0597">Phosphoprotein</keyword>
<comment type="catalytic activity">
    <reaction evidence="1">
        <text>ATP + protein L-histidine = ADP + protein N-phospho-L-histidine.</text>
        <dbReference type="EC" id="2.7.13.3"/>
    </reaction>
</comment>
<dbReference type="AlphaFoldDB" id="A0A5Q2FBT0"/>
<protein>
    <recommendedName>
        <fullName evidence="3">histidine kinase</fullName>
        <ecNumber evidence="3">2.7.13.3</ecNumber>
    </recommendedName>
</protein>
<evidence type="ECO:0000256" key="11">
    <source>
        <dbReference type="SAM" id="Phobius"/>
    </source>
</evidence>
<dbReference type="InterPro" id="IPR003661">
    <property type="entry name" value="HisK_dim/P_dom"/>
</dbReference>
<dbReference type="RefSeq" id="WP_153571704.1">
    <property type="nucleotide sequence ID" value="NZ_CP045725.1"/>
</dbReference>
<feature type="domain" description="Histidine kinase" evidence="12">
    <location>
        <begin position="156"/>
        <end position="384"/>
    </location>
</feature>
<dbReference type="EMBL" id="CP045725">
    <property type="protein sequence ID" value="QGF23177.1"/>
    <property type="molecule type" value="Genomic_DNA"/>
</dbReference>
<keyword evidence="7" id="KW-0418">Kinase</keyword>
<dbReference type="SMART" id="SM00387">
    <property type="entry name" value="HATPase_c"/>
    <property type="match status" value="1"/>
</dbReference>
<evidence type="ECO:0000256" key="1">
    <source>
        <dbReference type="ARBA" id="ARBA00000085"/>
    </source>
</evidence>
<dbReference type="InterPro" id="IPR003594">
    <property type="entry name" value="HATPase_dom"/>
</dbReference>
<keyword evidence="9" id="KW-0902">Two-component regulatory system</keyword>
<dbReference type="CDD" id="cd00075">
    <property type="entry name" value="HATPase"/>
    <property type="match status" value="1"/>
</dbReference>
<dbReference type="SMART" id="SM00304">
    <property type="entry name" value="HAMP"/>
    <property type="match status" value="1"/>
</dbReference>
<dbReference type="Pfam" id="PF00672">
    <property type="entry name" value="HAMP"/>
    <property type="match status" value="1"/>
</dbReference>
<proteinExistence type="predicted"/>
<evidence type="ECO:0000259" key="12">
    <source>
        <dbReference type="PROSITE" id="PS50109"/>
    </source>
</evidence>
<organism evidence="14 15">
    <name type="scientific">Raineyella fluvialis</name>
    <dbReference type="NCBI Taxonomy" id="2662261"/>
    <lineage>
        <taxon>Bacteria</taxon>
        <taxon>Bacillati</taxon>
        <taxon>Actinomycetota</taxon>
        <taxon>Actinomycetes</taxon>
        <taxon>Propionibacteriales</taxon>
        <taxon>Propionibacteriaceae</taxon>
        <taxon>Raineyella</taxon>
    </lineage>
</organism>
<sequence length="387" mass="40763">MGRSRRRRPSTSLSTRLLVTQAIVVTASLATAGLVSSLVGPLIFHRHLVQAGGGMAAPELAHVEFAFRDASTIALAAGLGVGVVVALAVSWYVGRRLRAPLRELTRAAGQVAAGDEPSRLPERGNGRELDELASAFNSMAETISHAEDTRRRLLTDVGHELRTPLATMAAHLDGLEDGIIGWDEDLERLFRGEVDRMSALAHDIAEVSRAEEGAVRLDLQRVDLGEVIDTAIHEFSGAYEAKGVRLVTGTAPTLGLVRGDPARLTQVLVNLLSNALRHTPSGGTVTVSVHPAAGGPVHGGPAAQVEGVAITVADDGEGISAEQLPHVFERFYRGSSAREHDHSGSGVGLTISRALVVRHGGTLTAASPGKGRGSTFTVWLPAWPRTP</sequence>
<dbReference type="InterPro" id="IPR036890">
    <property type="entry name" value="HATPase_C_sf"/>
</dbReference>
<dbReference type="EC" id="2.7.13.3" evidence="3"/>
<dbReference type="Gene3D" id="1.10.287.130">
    <property type="match status" value="1"/>
</dbReference>
<keyword evidence="6 11" id="KW-0812">Transmembrane</keyword>
<dbReference type="Pfam" id="PF00512">
    <property type="entry name" value="HisKA"/>
    <property type="match status" value="1"/>
</dbReference>
<dbReference type="InterPro" id="IPR003660">
    <property type="entry name" value="HAMP_dom"/>
</dbReference>
<evidence type="ECO:0000256" key="6">
    <source>
        <dbReference type="ARBA" id="ARBA00022692"/>
    </source>
</evidence>
<dbReference type="CDD" id="cd06225">
    <property type="entry name" value="HAMP"/>
    <property type="match status" value="1"/>
</dbReference>
<comment type="subcellular location">
    <subcellularLocation>
        <location evidence="2">Cell membrane</location>
    </subcellularLocation>
</comment>
<evidence type="ECO:0000256" key="10">
    <source>
        <dbReference type="ARBA" id="ARBA00023136"/>
    </source>
</evidence>
<evidence type="ECO:0000256" key="2">
    <source>
        <dbReference type="ARBA" id="ARBA00004236"/>
    </source>
</evidence>
<name>A0A5Q2FBT0_9ACTN</name>
<evidence type="ECO:0000313" key="15">
    <source>
        <dbReference type="Proteomes" id="UP000386847"/>
    </source>
</evidence>
<dbReference type="Proteomes" id="UP000386847">
    <property type="component" value="Chromosome"/>
</dbReference>
<dbReference type="KEGG" id="rain:Rai3103_05325"/>
<dbReference type="Gene3D" id="3.30.565.10">
    <property type="entry name" value="Histidine kinase-like ATPase, C-terminal domain"/>
    <property type="match status" value="1"/>
</dbReference>
<keyword evidence="15" id="KW-1185">Reference proteome</keyword>
<dbReference type="SMART" id="SM00388">
    <property type="entry name" value="HisKA"/>
    <property type="match status" value="1"/>
</dbReference>
<evidence type="ECO:0000256" key="5">
    <source>
        <dbReference type="ARBA" id="ARBA00022679"/>
    </source>
</evidence>